<reference evidence="2" key="1">
    <citation type="submission" date="2018-02" db="EMBL/GenBank/DDBJ databases">
        <title>Rhizophora mucronata_Transcriptome.</title>
        <authorList>
            <person name="Meera S.P."/>
            <person name="Sreeshan A."/>
            <person name="Augustine A."/>
        </authorList>
    </citation>
    <scope>NUCLEOTIDE SEQUENCE</scope>
    <source>
        <tissue evidence="2">Leaf</tissue>
    </source>
</reference>
<name>A0A2P2NYZ1_RHIMU</name>
<evidence type="ECO:0000313" key="2">
    <source>
        <dbReference type="EMBL" id="MBX47619.1"/>
    </source>
</evidence>
<proteinExistence type="predicted"/>
<keyword evidence="1" id="KW-0812">Transmembrane</keyword>
<sequence>MWSDDISVQLSCAIIVITLELCVPTIVTLLSWTLLYGYILNFSYVKKQQYKQNCSMTAIIEQLKLRCTKHGMMLSSAAVKADSIILETQIIIANLVPCRLCFLDAEFLNCELSKDL</sequence>
<feature type="transmembrane region" description="Helical" evidence="1">
    <location>
        <begin position="6"/>
        <end position="39"/>
    </location>
</feature>
<evidence type="ECO:0000256" key="1">
    <source>
        <dbReference type="SAM" id="Phobius"/>
    </source>
</evidence>
<dbReference type="AlphaFoldDB" id="A0A2P2NYZ1"/>
<protein>
    <submittedName>
        <fullName evidence="2">Uncharacterized protein</fullName>
    </submittedName>
</protein>
<keyword evidence="1" id="KW-0472">Membrane</keyword>
<keyword evidence="1" id="KW-1133">Transmembrane helix</keyword>
<dbReference type="EMBL" id="GGEC01067135">
    <property type="protein sequence ID" value="MBX47619.1"/>
    <property type="molecule type" value="Transcribed_RNA"/>
</dbReference>
<organism evidence="2">
    <name type="scientific">Rhizophora mucronata</name>
    <name type="common">Asiatic mangrove</name>
    <dbReference type="NCBI Taxonomy" id="61149"/>
    <lineage>
        <taxon>Eukaryota</taxon>
        <taxon>Viridiplantae</taxon>
        <taxon>Streptophyta</taxon>
        <taxon>Embryophyta</taxon>
        <taxon>Tracheophyta</taxon>
        <taxon>Spermatophyta</taxon>
        <taxon>Magnoliopsida</taxon>
        <taxon>eudicotyledons</taxon>
        <taxon>Gunneridae</taxon>
        <taxon>Pentapetalae</taxon>
        <taxon>rosids</taxon>
        <taxon>fabids</taxon>
        <taxon>Malpighiales</taxon>
        <taxon>Rhizophoraceae</taxon>
        <taxon>Rhizophora</taxon>
    </lineage>
</organism>
<accession>A0A2P2NYZ1</accession>